<sequence>MNRSLSIVTIAAALGLAACTSTPPAPDNTATTTPSSATATPSNSVVTQVVTETVTKPVAPPAKPVIGSFGYGDLKLGMSLQDALNTKLIGPALSGDKCTLHDITGTGERTWISKAKGVASMGFSAGMSADGVGVGATEETLKAEYTNLVPAGPNYSYRAEADNNPNAYFLFGVREGKLTGAYLMNKGQDCHNN</sequence>
<dbReference type="EMBL" id="FOFT01000018">
    <property type="protein sequence ID" value="SES49974.1"/>
    <property type="molecule type" value="Genomic_DNA"/>
</dbReference>
<keyword evidence="2" id="KW-0732">Signal</keyword>
<feature type="region of interest" description="Disordered" evidence="1">
    <location>
        <begin position="21"/>
        <end position="44"/>
    </location>
</feature>
<dbReference type="Proteomes" id="UP000199028">
    <property type="component" value="Unassembled WGS sequence"/>
</dbReference>
<evidence type="ECO:0000313" key="3">
    <source>
        <dbReference type="EMBL" id="SES49974.1"/>
    </source>
</evidence>
<organism evidence="3 4">
    <name type="scientific">Lentzea flaviverrucosa</name>
    <dbReference type="NCBI Taxonomy" id="200379"/>
    <lineage>
        <taxon>Bacteria</taxon>
        <taxon>Bacillati</taxon>
        <taxon>Actinomycetota</taxon>
        <taxon>Actinomycetes</taxon>
        <taxon>Pseudonocardiales</taxon>
        <taxon>Pseudonocardiaceae</taxon>
        <taxon>Lentzea</taxon>
    </lineage>
</organism>
<keyword evidence="4" id="KW-1185">Reference proteome</keyword>
<dbReference type="OrthoDB" id="3695075at2"/>
<accession>A0A1H9XV45</accession>
<gene>
    <name evidence="3" type="ORF">SAMN05216195_118164</name>
</gene>
<reference evidence="4" key="1">
    <citation type="submission" date="2016-10" db="EMBL/GenBank/DDBJ databases">
        <authorList>
            <person name="Varghese N."/>
            <person name="Submissions S."/>
        </authorList>
    </citation>
    <scope>NUCLEOTIDE SEQUENCE [LARGE SCALE GENOMIC DNA]</scope>
    <source>
        <strain evidence="4">CGMCC 4.578</strain>
    </source>
</reference>
<evidence type="ECO:0000256" key="1">
    <source>
        <dbReference type="SAM" id="MobiDB-lite"/>
    </source>
</evidence>
<proteinExistence type="predicted"/>
<feature type="signal peptide" evidence="2">
    <location>
        <begin position="1"/>
        <end position="25"/>
    </location>
</feature>
<evidence type="ECO:0000313" key="4">
    <source>
        <dbReference type="Proteomes" id="UP000199028"/>
    </source>
</evidence>
<evidence type="ECO:0000256" key="2">
    <source>
        <dbReference type="SAM" id="SignalP"/>
    </source>
</evidence>
<evidence type="ECO:0008006" key="5">
    <source>
        <dbReference type="Google" id="ProtNLM"/>
    </source>
</evidence>
<dbReference type="AlphaFoldDB" id="A0A1H9XV45"/>
<protein>
    <recommendedName>
        <fullName evidence="5">Lipoprotein</fullName>
    </recommendedName>
</protein>
<feature type="chain" id="PRO_5039377676" description="Lipoprotein" evidence="2">
    <location>
        <begin position="26"/>
        <end position="193"/>
    </location>
</feature>
<feature type="compositionally biased region" description="Low complexity" evidence="1">
    <location>
        <begin position="27"/>
        <end position="44"/>
    </location>
</feature>
<dbReference type="RefSeq" id="WP_090072111.1">
    <property type="nucleotide sequence ID" value="NZ_FOFT01000018.1"/>
</dbReference>
<name>A0A1H9XV45_9PSEU</name>
<dbReference type="PROSITE" id="PS51257">
    <property type="entry name" value="PROKAR_LIPOPROTEIN"/>
    <property type="match status" value="1"/>
</dbReference>